<evidence type="ECO:0000256" key="1">
    <source>
        <dbReference type="SAM" id="MobiDB-lite"/>
    </source>
</evidence>
<keyword evidence="4" id="KW-1185">Reference proteome</keyword>
<protein>
    <recommendedName>
        <fullName evidence="5">DUF2637 domain-containing protein</fullName>
    </recommendedName>
</protein>
<proteinExistence type="predicted"/>
<comment type="caution">
    <text evidence="3">The sequence shown here is derived from an EMBL/GenBank/DDBJ whole genome shotgun (WGS) entry which is preliminary data.</text>
</comment>
<organism evidence="3 4">
    <name type="scientific">Crossiella cryophila</name>
    <dbReference type="NCBI Taxonomy" id="43355"/>
    <lineage>
        <taxon>Bacteria</taxon>
        <taxon>Bacillati</taxon>
        <taxon>Actinomycetota</taxon>
        <taxon>Actinomycetes</taxon>
        <taxon>Pseudonocardiales</taxon>
        <taxon>Pseudonocardiaceae</taxon>
        <taxon>Crossiella</taxon>
    </lineage>
</organism>
<evidence type="ECO:0000313" key="3">
    <source>
        <dbReference type="EMBL" id="MBB4680541.1"/>
    </source>
</evidence>
<feature type="transmembrane region" description="Helical" evidence="2">
    <location>
        <begin position="49"/>
        <end position="70"/>
    </location>
</feature>
<reference evidence="3 4" key="1">
    <citation type="submission" date="2020-08" db="EMBL/GenBank/DDBJ databases">
        <title>Sequencing the genomes of 1000 actinobacteria strains.</title>
        <authorList>
            <person name="Klenk H.-P."/>
        </authorList>
    </citation>
    <scope>NUCLEOTIDE SEQUENCE [LARGE SCALE GENOMIC DNA]</scope>
    <source>
        <strain evidence="3 4">DSM 44230</strain>
    </source>
</reference>
<evidence type="ECO:0000313" key="4">
    <source>
        <dbReference type="Proteomes" id="UP000533598"/>
    </source>
</evidence>
<accession>A0A7W7FVK8</accession>
<gene>
    <name evidence="3" type="ORF">HNR67_006659</name>
</gene>
<dbReference type="AlphaFoldDB" id="A0A7W7FVK8"/>
<feature type="region of interest" description="Disordered" evidence="1">
    <location>
        <begin position="197"/>
        <end position="216"/>
    </location>
</feature>
<feature type="transmembrane region" description="Helical" evidence="2">
    <location>
        <begin position="82"/>
        <end position="101"/>
    </location>
</feature>
<dbReference type="RefSeq" id="WP_246492650.1">
    <property type="nucleotide sequence ID" value="NZ_BAAAUI010000005.1"/>
</dbReference>
<feature type="region of interest" description="Disordered" evidence="1">
    <location>
        <begin position="273"/>
        <end position="299"/>
    </location>
</feature>
<keyword evidence="2" id="KW-1133">Transmembrane helix</keyword>
<feature type="transmembrane region" description="Helical" evidence="2">
    <location>
        <begin position="121"/>
        <end position="138"/>
    </location>
</feature>
<keyword evidence="2" id="KW-0812">Transmembrane</keyword>
<sequence>MTTDQERMPLNRAQRLAREAAGAAEVRAYQTHPDVAALRVEQVRSQVDLLCWAGIVLGLAFTMTNVQQFAAAGAQPWSLPWLAAWLLDPTVSLVLLAILRAEQLTARYQVRTGRWVRRAKWFTLAATYVMNTWASYAAGSLSGIVLHSVPPLVVFVAAEAITDLRDKLTATVTAAYTHAAAVNGGAVMNGPDLAGAVHERPAAPAPGGSRSAGSARGRRTLFGDYLAEARTAWTPGVAVTPAWVRQVTDCSRGLSSRIAAALTAELETLGSAGTVGEPATVPTVDERPARGLRRGGGLR</sequence>
<feature type="compositionally biased region" description="Low complexity" evidence="1">
    <location>
        <begin position="205"/>
        <end position="215"/>
    </location>
</feature>
<name>A0A7W7FVK8_9PSEU</name>
<evidence type="ECO:0008006" key="5">
    <source>
        <dbReference type="Google" id="ProtNLM"/>
    </source>
</evidence>
<dbReference type="EMBL" id="JACHMH010000001">
    <property type="protein sequence ID" value="MBB4680541.1"/>
    <property type="molecule type" value="Genomic_DNA"/>
</dbReference>
<evidence type="ECO:0000256" key="2">
    <source>
        <dbReference type="SAM" id="Phobius"/>
    </source>
</evidence>
<dbReference type="Proteomes" id="UP000533598">
    <property type="component" value="Unassembled WGS sequence"/>
</dbReference>
<keyword evidence="2" id="KW-0472">Membrane</keyword>